<evidence type="ECO:0000313" key="2">
    <source>
        <dbReference type="EMBL" id="VVD06137.1"/>
    </source>
</evidence>
<name>A0A5E4R813_9NEOP</name>
<evidence type="ECO:0000256" key="1">
    <source>
        <dbReference type="SAM" id="Coils"/>
    </source>
</evidence>
<reference evidence="2 3" key="1">
    <citation type="submission" date="2017-07" db="EMBL/GenBank/DDBJ databases">
        <authorList>
            <person name="Talla V."/>
            <person name="Backstrom N."/>
        </authorList>
    </citation>
    <scope>NUCLEOTIDE SEQUENCE [LARGE SCALE GENOMIC DNA]</scope>
</reference>
<evidence type="ECO:0000313" key="3">
    <source>
        <dbReference type="Proteomes" id="UP000324832"/>
    </source>
</evidence>
<protein>
    <submittedName>
        <fullName evidence="2">Uncharacterized protein</fullName>
    </submittedName>
</protein>
<keyword evidence="1" id="KW-0175">Coiled coil</keyword>
<organism evidence="2 3">
    <name type="scientific">Leptidea sinapis</name>
    <dbReference type="NCBI Taxonomy" id="189913"/>
    <lineage>
        <taxon>Eukaryota</taxon>
        <taxon>Metazoa</taxon>
        <taxon>Ecdysozoa</taxon>
        <taxon>Arthropoda</taxon>
        <taxon>Hexapoda</taxon>
        <taxon>Insecta</taxon>
        <taxon>Pterygota</taxon>
        <taxon>Neoptera</taxon>
        <taxon>Endopterygota</taxon>
        <taxon>Lepidoptera</taxon>
        <taxon>Glossata</taxon>
        <taxon>Ditrysia</taxon>
        <taxon>Papilionoidea</taxon>
        <taxon>Pieridae</taxon>
        <taxon>Dismorphiinae</taxon>
        <taxon>Leptidea</taxon>
    </lineage>
</organism>
<dbReference type="Proteomes" id="UP000324832">
    <property type="component" value="Unassembled WGS sequence"/>
</dbReference>
<accession>A0A5E4R813</accession>
<dbReference type="EMBL" id="FZQP02007080">
    <property type="protein sequence ID" value="VVD06137.1"/>
    <property type="molecule type" value="Genomic_DNA"/>
</dbReference>
<proteinExistence type="predicted"/>
<gene>
    <name evidence="2" type="ORF">LSINAPIS_LOCUS15550</name>
</gene>
<sequence>MALGARNARLTYKHCVNIPAEGTVAAGWLCPDCKARTPRKDNTEIPVRSVKSDFISTSQESSSSCGTCTDMLKKLKNINDNMMSIKDDCGCMKEDLSVLRGAVEHFSGRLDNMESRLACLEDKFNNLQTSRNLQSSSEVSGLLSIIEDLKAQVNDREQEAVCNDFEISGIPEQPRESAAHLVCRFAEKLGVTFEERDLVLAERAGVRRAPSCGAGAAVAAPACSAAVAPFGSRCFSAGGTGTVQRHYRGPRAHHESH</sequence>
<dbReference type="AlphaFoldDB" id="A0A5E4R813"/>
<keyword evidence="3" id="KW-1185">Reference proteome</keyword>
<feature type="coiled-coil region" evidence="1">
    <location>
        <begin position="103"/>
        <end position="130"/>
    </location>
</feature>